<dbReference type="Pfam" id="PF23155">
    <property type="entry name" value="DUF7053"/>
    <property type="match status" value="1"/>
</dbReference>
<organism evidence="3 4">
    <name type="scientific">Sporothrix bragantina</name>
    <dbReference type="NCBI Taxonomy" id="671064"/>
    <lineage>
        <taxon>Eukaryota</taxon>
        <taxon>Fungi</taxon>
        <taxon>Dikarya</taxon>
        <taxon>Ascomycota</taxon>
        <taxon>Pezizomycotina</taxon>
        <taxon>Sordariomycetes</taxon>
        <taxon>Sordariomycetidae</taxon>
        <taxon>Ophiostomatales</taxon>
        <taxon>Ophiostomataceae</taxon>
        <taxon>Sporothrix</taxon>
    </lineage>
</organism>
<sequence length="256" mass="27785">MPFLTFHLAYALPANCPPQRVVDALHRYEPLITPNPYLVSFRRRPVEIAEIVDDPFFREDGYALAAFEVTDRIVLVPGVATKQVVIPCVMQRFEGGVRCRSLAAGGVRVWSTWKVVPAGQPGGGGDGATATIDAAAPSKKRRSSSRSSSRDDSRRSHSNNPPLPSSQQASPLPQPAVVAATASTAPTPPATPPTTNAFPESGEGYEIVEEARVECGSLVKPFVGRSFKEGHIEILRQVVQGVLLQMEREKMSYVYM</sequence>
<gene>
    <name evidence="3" type="ORF">SBRCBS47491_005219</name>
</gene>
<feature type="compositionally biased region" description="Low complexity" evidence="1">
    <location>
        <begin position="165"/>
        <end position="185"/>
    </location>
</feature>
<evidence type="ECO:0000313" key="3">
    <source>
        <dbReference type="EMBL" id="CAK7223479.1"/>
    </source>
</evidence>
<accession>A0ABP0BUT7</accession>
<reference evidence="3 4" key="1">
    <citation type="submission" date="2024-01" db="EMBL/GenBank/DDBJ databases">
        <authorList>
            <person name="Allen C."/>
            <person name="Tagirdzhanova G."/>
        </authorList>
    </citation>
    <scope>NUCLEOTIDE SEQUENCE [LARGE SCALE GENOMIC DNA]</scope>
</reference>
<dbReference type="InterPro" id="IPR055481">
    <property type="entry name" value="DUF7053"/>
</dbReference>
<evidence type="ECO:0000256" key="1">
    <source>
        <dbReference type="SAM" id="MobiDB-lite"/>
    </source>
</evidence>
<dbReference type="EMBL" id="CAWUHC010000044">
    <property type="protein sequence ID" value="CAK7223479.1"/>
    <property type="molecule type" value="Genomic_DNA"/>
</dbReference>
<comment type="caution">
    <text evidence="3">The sequence shown here is derived from an EMBL/GenBank/DDBJ whole genome shotgun (WGS) entry which is preliminary data.</text>
</comment>
<feature type="region of interest" description="Disordered" evidence="1">
    <location>
        <begin position="119"/>
        <end position="201"/>
    </location>
</feature>
<feature type="domain" description="DUF7053" evidence="2">
    <location>
        <begin position="6"/>
        <end position="119"/>
    </location>
</feature>
<keyword evidence="4" id="KW-1185">Reference proteome</keyword>
<evidence type="ECO:0000313" key="4">
    <source>
        <dbReference type="Proteomes" id="UP001642406"/>
    </source>
</evidence>
<proteinExistence type="predicted"/>
<dbReference type="Proteomes" id="UP001642406">
    <property type="component" value="Unassembled WGS sequence"/>
</dbReference>
<dbReference type="PANTHER" id="PTHR38117">
    <property type="entry name" value="NACHT AND WD40 DOMAIN PROTEIN"/>
    <property type="match status" value="1"/>
</dbReference>
<protein>
    <recommendedName>
        <fullName evidence="2">DUF7053 domain-containing protein</fullName>
    </recommendedName>
</protein>
<evidence type="ECO:0000259" key="2">
    <source>
        <dbReference type="Pfam" id="PF23155"/>
    </source>
</evidence>
<dbReference type="PANTHER" id="PTHR38117:SF1">
    <property type="entry name" value="DUF3074 DOMAIN-CONTAINING PROTEIN"/>
    <property type="match status" value="1"/>
</dbReference>
<name>A0ABP0BUT7_9PEZI</name>